<evidence type="ECO:0000256" key="7">
    <source>
        <dbReference type="ARBA" id="ARBA00023004"/>
    </source>
</evidence>
<accession>A0ABR2Z6M4</accession>
<feature type="domain" description="Plant heme peroxidase family profile" evidence="10">
    <location>
        <begin position="36"/>
        <end position="278"/>
    </location>
</feature>
<sequence>CRYVFAEQQEIVDHLDHLLYENAYLSTFLDFPCDKRENTTTAAQWLRLAYHDMSTHNVDDGTGGLDGSIAYELDRPQNVGQGMLESLDELVPFMRPAVGLADILAFAAVRAVDNCDGPKVPLRGGRVDATSAGPPTVPEPHQDLASHTESFRRQGFDQSEMIALVACGHSLGGVRRVDFPEIIHGEDADLELFDGTQIFDHAVISGYLDGTTSNPLVIGPNATTNSDLRIFSSDGNATMHSLANLDTFNKTCGELIERMINTIPKNVGLTDPVTPIQYKVSDTVLFLGNVSDATMIFIATLRVIGENPNRKVKLLWNDRDGPLTCPTSGCSVTPLTASFNSPSLLAETRYGFPGATSYFFKTNINMTTSLSKFWFEVDEGDGSTPTVVDKVSTGKVLTISQDTVLHDPARSQFIVDKDNIVIANDLVVAVRPFL</sequence>
<dbReference type="Proteomes" id="UP001437256">
    <property type="component" value="Unassembled WGS sequence"/>
</dbReference>
<evidence type="ECO:0000256" key="8">
    <source>
        <dbReference type="RuleBase" id="RU363051"/>
    </source>
</evidence>
<evidence type="ECO:0000259" key="10">
    <source>
        <dbReference type="PROSITE" id="PS50873"/>
    </source>
</evidence>
<evidence type="ECO:0000256" key="3">
    <source>
        <dbReference type="ARBA" id="ARBA00022559"/>
    </source>
</evidence>
<evidence type="ECO:0000256" key="6">
    <source>
        <dbReference type="ARBA" id="ARBA00023002"/>
    </source>
</evidence>
<organism evidence="11 12">
    <name type="scientific">Marasmius tenuissimus</name>
    <dbReference type="NCBI Taxonomy" id="585030"/>
    <lineage>
        <taxon>Eukaryota</taxon>
        <taxon>Fungi</taxon>
        <taxon>Dikarya</taxon>
        <taxon>Basidiomycota</taxon>
        <taxon>Agaricomycotina</taxon>
        <taxon>Agaricomycetes</taxon>
        <taxon>Agaricomycetidae</taxon>
        <taxon>Agaricales</taxon>
        <taxon>Marasmiineae</taxon>
        <taxon>Marasmiaceae</taxon>
        <taxon>Marasmius</taxon>
    </lineage>
</organism>
<protein>
    <recommendedName>
        <fullName evidence="8">Peroxidase</fullName>
        <ecNumber evidence="8">1.11.1.-</ecNumber>
    </recommendedName>
</protein>
<feature type="non-terminal residue" evidence="11">
    <location>
        <position position="1"/>
    </location>
</feature>
<keyword evidence="12" id="KW-1185">Reference proteome</keyword>
<reference evidence="11 12" key="1">
    <citation type="submission" date="2024-05" db="EMBL/GenBank/DDBJ databases">
        <title>A draft genome resource for the thread blight pathogen Marasmius tenuissimus strain MS-2.</title>
        <authorList>
            <person name="Yulfo-Soto G.E."/>
            <person name="Baruah I.K."/>
            <person name="Amoako-Attah I."/>
            <person name="Bukari Y."/>
            <person name="Meinhardt L.W."/>
            <person name="Bailey B.A."/>
            <person name="Cohen S.P."/>
        </authorList>
    </citation>
    <scope>NUCLEOTIDE SEQUENCE [LARGE SCALE GENOMIC DNA]</scope>
    <source>
        <strain evidence="11 12">MS-2</strain>
    </source>
</reference>
<evidence type="ECO:0000256" key="9">
    <source>
        <dbReference type="SAM" id="MobiDB-lite"/>
    </source>
</evidence>
<comment type="caution">
    <text evidence="11">The sequence shown here is derived from an EMBL/GenBank/DDBJ whole genome shotgun (WGS) entry which is preliminary data.</text>
</comment>
<dbReference type="PROSITE" id="PS50873">
    <property type="entry name" value="PEROXIDASE_4"/>
    <property type="match status" value="1"/>
</dbReference>
<evidence type="ECO:0000256" key="4">
    <source>
        <dbReference type="ARBA" id="ARBA00022617"/>
    </source>
</evidence>
<dbReference type="EC" id="1.11.1.-" evidence="8"/>
<gene>
    <name evidence="11" type="ORF">AAF712_016453</name>
</gene>
<keyword evidence="3 8" id="KW-0575">Peroxidase</keyword>
<dbReference type="InterPro" id="IPR002016">
    <property type="entry name" value="Haem_peroxidase"/>
</dbReference>
<evidence type="ECO:0000313" key="12">
    <source>
        <dbReference type="Proteomes" id="UP001437256"/>
    </source>
</evidence>
<dbReference type="Gene3D" id="1.10.520.10">
    <property type="match status" value="1"/>
</dbReference>
<dbReference type="PANTHER" id="PTHR31356">
    <property type="entry name" value="THYLAKOID LUMENAL 29 KDA PROTEIN, CHLOROPLASTIC-RELATED"/>
    <property type="match status" value="1"/>
</dbReference>
<evidence type="ECO:0000313" key="11">
    <source>
        <dbReference type="EMBL" id="KAL0056932.1"/>
    </source>
</evidence>
<keyword evidence="7" id="KW-0408">Iron</keyword>
<comment type="similarity">
    <text evidence="2">Belongs to the peroxidase family. Cytochrome c peroxidase subfamily.</text>
</comment>
<dbReference type="Pfam" id="PF00141">
    <property type="entry name" value="peroxidase"/>
    <property type="match status" value="1"/>
</dbReference>
<dbReference type="InterPro" id="IPR002207">
    <property type="entry name" value="Peroxidase_I"/>
</dbReference>
<name>A0ABR2Z6M4_9AGAR</name>
<evidence type="ECO:0000256" key="2">
    <source>
        <dbReference type="ARBA" id="ARBA00005997"/>
    </source>
</evidence>
<dbReference type="PRINTS" id="PR00458">
    <property type="entry name" value="PEROXIDASE"/>
</dbReference>
<evidence type="ECO:0000256" key="5">
    <source>
        <dbReference type="ARBA" id="ARBA00022723"/>
    </source>
</evidence>
<feature type="region of interest" description="Disordered" evidence="9">
    <location>
        <begin position="123"/>
        <end position="143"/>
    </location>
</feature>
<proteinExistence type="inferred from homology"/>
<dbReference type="PRINTS" id="PR00459">
    <property type="entry name" value="ASPEROXIDASE"/>
</dbReference>
<dbReference type="InterPro" id="IPR044831">
    <property type="entry name" value="Ccp1-like"/>
</dbReference>
<dbReference type="PANTHER" id="PTHR31356:SF53">
    <property type="entry name" value="HEME PEROXIDASE"/>
    <property type="match status" value="1"/>
</dbReference>
<keyword evidence="5" id="KW-0479">Metal-binding</keyword>
<dbReference type="InterPro" id="IPR010255">
    <property type="entry name" value="Haem_peroxidase_sf"/>
</dbReference>
<dbReference type="SUPFAM" id="SSF48113">
    <property type="entry name" value="Heme-dependent peroxidases"/>
    <property type="match status" value="1"/>
</dbReference>
<keyword evidence="4" id="KW-0349">Heme</keyword>
<keyword evidence="6 8" id="KW-0560">Oxidoreductase</keyword>
<comment type="function">
    <text evidence="1">Destroys radicals which are normally produced within the cells and which are toxic to biological systems.</text>
</comment>
<evidence type="ECO:0000256" key="1">
    <source>
        <dbReference type="ARBA" id="ARBA00003917"/>
    </source>
</evidence>
<dbReference type="EMBL" id="JBBXMP010000807">
    <property type="protein sequence ID" value="KAL0056932.1"/>
    <property type="molecule type" value="Genomic_DNA"/>
</dbReference>